<accession>Q24GR3</accession>
<evidence type="ECO:0000256" key="1">
    <source>
        <dbReference type="SAM" id="MobiDB-lite"/>
    </source>
</evidence>
<dbReference type="EMBL" id="GG662254">
    <property type="protein sequence ID" value="EAS06944.1"/>
    <property type="molecule type" value="Genomic_DNA"/>
</dbReference>
<gene>
    <name evidence="2" type="ORF">TTHERM_00976480</name>
</gene>
<evidence type="ECO:0000313" key="2">
    <source>
        <dbReference type="EMBL" id="EAS06944.1"/>
    </source>
</evidence>
<feature type="region of interest" description="Disordered" evidence="1">
    <location>
        <begin position="52"/>
        <end position="81"/>
    </location>
</feature>
<proteinExistence type="predicted"/>
<evidence type="ECO:0000313" key="3">
    <source>
        <dbReference type="Proteomes" id="UP000009168"/>
    </source>
</evidence>
<dbReference type="AlphaFoldDB" id="Q24GR3"/>
<name>Q24GR3_TETTS</name>
<feature type="compositionally biased region" description="Low complexity" evidence="1">
    <location>
        <begin position="122"/>
        <end position="135"/>
    </location>
</feature>
<reference evidence="3" key="1">
    <citation type="journal article" date="2006" name="PLoS Biol.">
        <title>Macronuclear genome sequence of the ciliate Tetrahymena thermophila, a model eukaryote.</title>
        <authorList>
            <person name="Eisen J.A."/>
            <person name="Coyne R.S."/>
            <person name="Wu M."/>
            <person name="Wu D."/>
            <person name="Thiagarajan M."/>
            <person name="Wortman J.R."/>
            <person name="Badger J.H."/>
            <person name="Ren Q."/>
            <person name="Amedeo P."/>
            <person name="Jones K.M."/>
            <person name="Tallon L.J."/>
            <person name="Delcher A.L."/>
            <person name="Salzberg S.L."/>
            <person name="Silva J.C."/>
            <person name="Haas B.J."/>
            <person name="Majoros W.H."/>
            <person name="Farzad M."/>
            <person name="Carlton J.M."/>
            <person name="Smith R.K. Jr."/>
            <person name="Garg J."/>
            <person name="Pearlman R.E."/>
            <person name="Karrer K.M."/>
            <person name="Sun L."/>
            <person name="Manning G."/>
            <person name="Elde N.C."/>
            <person name="Turkewitz A.P."/>
            <person name="Asai D.J."/>
            <person name="Wilkes D.E."/>
            <person name="Wang Y."/>
            <person name="Cai H."/>
            <person name="Collins K."/>
            <person name="Stewart B.A."/>
            <person name="Lee S.R."/>
            <person name="Wilamowska K."/>
            <person name="Weinberg Z."/>
            <person name="Ruzzo W.L."/>
            <person name="Wloga D."/>
            <person name="Gaertig J."/>
            <person name="Frankel J."/>
            <person name="Tsao C.-C."/>
            <person name="Gorovsky M.A."/>
            <person name="Keeling P.J."/>
            <person name="Waller R.F."/>
            <person name="Patron N.J."/>
            <person name="Cherry J.M."/>
            <person name="Stover N.A."/>
            <person name="Krieger C.J."/>
            <person name="del Toro C."/>
            <person name="Ryder H.F."/>
            <person name="Williamson S.C."/>
            <person name="Barbeau R.A."/>
            <person name="Hamilton E.P."/>
            <person name="Orias E."/>
        </authorList>
    </citation>
    <scope>NUCLEOTIDE SEQUENCE [LARGE SCALE GENOMIC DNA]</scope>
    <source>
        <strain evidence="3">SB210</strain>
    </source>
</reference>
<protein>
    <submittedName>
        <fullName evidence="2">Uncharacterized protein</fullName>
    </submittedName>
</protein>
<feature type="region of interest" description="Disordered" evidence="1">
    <location>
        <begin position="122"/>
        <end position="144"/>
    </location>
</feature>
<dbReference type="Proteomes" id="UP000009168">
    <property type="component" value="Unassembled WGS sequence"/>
</dbReference>
<dbReference type="HOGENOM" id="CLU_1800334_0_0_1"/>
<dbReference type="GeneID" id="7830011"/>
<dbReference type="InParanoid" id="Q24GR3"/>
<feature type="compositionally biased region" description="Low complexity" evidence="1">
    <location>
        <begin position="54"/>
        <end position="81"/>
    </location>
</feature>
<dbReference type="RefSeq" id="XP_001027186.1">
    <property type="nucleotide sequence ID" value="XM_001027186.1"/>
</dbReference>
<dbReference type="KEGG" id="tet:TTHERM_00976480"/>
<sequence>MISNLNYFSSDMSLSNPDIQNQMITDQDDFEYENNKENFFNNQYSNIQQYSSTNSSLRSSPINLRRSSSNRNTNNNNTTERIPLQDLTESEETYQTSMSNAQAFLAQQENQFFQYRQQQKNSFNNQPQGNNINQQKVTRANLLR</sequence>
<keyword evidence="3" id="KW-1185">Reference proteome</keyword>
<organism evidence="2 3">
    <name type="scientific">Tetrahymena thermophila (strain SB210)</name>
    <dbReference type="NCBI Taxonomy" id="312017"/>
    <lineage>
        <taxon>Eukaryota</taxon>
        <taxon>Sar</taxon>
        <taxon>Alveolata</taxon>
        <taxon>Ciliophora</taxon>
        <taxon>Intramacronucleata</taxon>
        <taxon>Oligohymenophorea</taxon>
        <taxon>Hymenostomatida</taxon>
        <taxon>Tetrahymenina</taxon>
        <taxon>Tetrahymenidae</taxon>
        <taxon>Tetrahymena</taxon>
    </lineage>
</organism>